<proteinExistence type="predicted"/>
<organism evidence="3 4">
    <name type="scientific">Rohdeia mirabilis</name>
    <dbReference type="NCBI Taxonomy" id="2528008"/>
    <lineage>
        <taxon>Bacteria</taxon>
        <taxon>Pseudomonadati</taxon>
        <taxon>Planctomycetota</taxon>
        <taxon>Planctomycetia</taxon>
        <taxon>Planctomycetia incertae sedis</taxon>
        <taxon>Rohdeia</taxon>
    </lineage>
</organism>
<accession>A0A518D109</accession>
<dbReference type="Proteomes" id="UP000319342">
    <property type="component" value="Chromosome"/>
</dbReference>
<sequence>MTDKNAPEATAADTNDSAAAPQSAAPAAVPDASGLPEMPAEATLVKEGTIPAPRPDRELEDAPRLLRIAAFVLLIGALFPFMAAMPFMQGEAWLSFGVAKLVGLLGCLMLGFAVYTRIGQPVPYGLGALGNIRFAPRLMPGQKPKGALAGMLQSVPTALHLVGLVLLVVAVLMPFFDPDIARLVGPYDENSPLYNPAFQGLKPPADAVSAAAEIAALLLAGCTLAHLFAYKKGGQFSPLYPFLFLGPAFMGALSIYSLFPLNGASGAISLLGAAIVSVAAAMGVYTIVVAMIQAKKEGDAKREAALEARKAARKSSGKGGRGSRR</sequence>
<dbReference type="RefSeq" id="WP_145188052.1">
    <property type="nucleotide sequence ID" value="NZ_CP036290.1"/>
</dbReference>
<keyword evidence="2" id="KW-0812">Transmembrane</keyword>
<name>A0A518D109_9BACT</name>
<keyword evidence="2" id="KW-0472">Membrane</keyword>
<feature type="transmembrane region" description="Helical" evidence="2">
    <location>
        <begin position="207"/>
        <end position="230"/>
    </location>
</feature>
<feature type="transmembrane region" description="Helical" evidence="2">
    <location>
        <begin position="158"/>
        <end position="176"/>
    </location>
</feature>
<feature type="transmembrane region" description="Helical" evidence="2">
    <location>
        <begin position="267"/>
        <end position="292"/>
    </location>
</feature>
<dbReference type="OrthoDB" id="10016470at2"/>
<feature type="region of interest" description="Disordered" evidence="1">
    <location>
        <begin position="1"/>
        <end position="57"/>
    </location>
</feature>
<protein>
    <submittedName>
        <fullName evidence="3">Uncharacterized protein</fullName>
    </submittedName>
</protein>
<gene>
    <name evidence="3" type="ORF">Pla163_23040</name>
</gene>
<reference evidence="3 4" key="1">
    <citation type="submission" date="2019-02" db="EMBL/GenBank/DDBJ databases">
        <title>Deep-cultivation of Planctomycetes and their phenomic and genomic characterization uncovers novel biology.</title>
        <authorList>
            <person name="Wiegand S."/>
            <person name="Jogler M."/>
            <person name="Boedeker C."/>
            <person name="Pinto D."/>
            <person name="Vollmers J."/>
            <person name="Rivas-Marin E."/>
            <person name="Kohn T."/>
            <person name="Peeters S.H."/>
            <person name="Heuer A."/>
            <person name="Rast P."/>
            <person name="Oberbeckmann S."/>
            <person name="Bunk B."/>
            <person name="Jeske O."/>
            <person name="Meyerdierks A."/>
            <person name="Storesund J.E."/>
            <person name="Kallscheuer N."/>
            <person name="Luecker S."/>
            <person name="Lage O.M."/>
            <person name="Pohl T."/>
            <person name="Merkel B.J."/>
            <person name="Hornburger P."/>
            <person name="Mueller R.-W."/>
            <person name="Bruemmer F."/>
            <person name="Labrenz M."/>
            <person name="Spormann A.M."/>
            <person name="Op den Camp H."/>
            <person name="Overmann J."/>
            <person name="Amann R."/>
            <person name="Jetten M.S.M."/>
            <person name="Mascher T."/>
            <person name="Medema M.H."/>
            <person name="Devos D.P."/>
            <person name="Kaster A.-K."/>
            <person name="Ovreas L."/>
            <person name="Rohde M."/>
            <person name="Galperin M.Y."/>
            <person name="Jogler C."/>
        </authorList>
    </citation>
    <scope>NUCLEOTIDE SEQUENCE [LARGE SCALE GENOMIC DNA]</scope>
    <source>
        <strain evidence="3 4">Pla163</strain>
    </source>
</reference>
<evidence type="ECO:0000313" key="3">
    <source>
        <dbReference type="EMBL" id="QDU85176.1"/>
    </source>
</evidence>
<feature type="transmembrane region" description="Helical" evidence="2">
    <location>
        <begin position="93"/>
        <end position="115"/>
    </location>
</feature>
<evidence type="ECO:0000256" key="1">
    <source>
        <dbReference type="SAM" id="MobiDB-lite"/>
    </source>
</evidence>
<feature type="transmembrane region" description="Helical" evidence="2">
    <location>
        <begin position="242"/>
        <end position="261"/>
    </location>
</feature>
<keyword evidence="4" id="KW-1185">Reference proteome</keyword>
<evidence type="ECO:0000313" key="4">
    <source>
        <dbReference type="Proteomes" id="UP000319342"/>
    </source>
</evidence>
<keyword evidence="2" id="KW-1133">Transmembrane helix</keyword>
<feature type="compositionally biased region" description="Low complexity" evidence="1">
    <location>
        <begin position="9"/>
        <end position="33"/>
    </location>
</feature>
<feature type="transmembrane region" description="Helical" evidence="2">
    <location>
        <begin position="65"/>
        <end position="87"/>
    </location>
</feature>
<evidence type="ECO:0000256" key="2">
    <source>
        <dbReference type="SAM" id="Phobius"/>
    </source>
</evidence>
<dbReference type="AlphaFoldDB" id="A0A518D109"/>
<dbReference type="EMBL" id="CP036290">
    <property type="protein sequence ID" value="QDU85176.1"/>
    <property type="molecule type" value="Genomic_DNA"/>
</dbReference>